<dbReference type="CDD" id="cd16030">
    <property type="entry name" value="iduronate-2-sulfatase"/>
    <property type="match status" value="1"/>
</dbReference>
<evidence type="ECO:0000256" key="5">
    <source>
        <dbReference type="ARBA" id="ARBA00022801"/>
    </source>
</evidence>
<dbReference type="SUPFAM" id="SSF53649">
    <property type="entry name" value="Alkaline phosphatase-like"/>
    <property type="match status" value="1"/>
</dbReference>
<name>A0ABU5N1B9_9BACT</name>
<feature type="domain" description="Sulfatase N-terminal" evidence="7">
    <location>
        <begin position="35"/>
        <end position="372"/>
    </location>
</feature>
<comment type="caution">
    <text evidence="8">The sequence shown here is derived from an EMBL/GenBank/DDBJ whole genome shotgun (WGS) entry which is preliminary data.</text>
</comment>
<evidence type="ECO:0000256" key="4">
    <source>
        <dbReference type="ARBA" id="ARBA00022729"/>
    </source>
</evidence>
<evidence type="ECO:0000313" key="9">
    <source>
        <dbReference type="Proteomes" id="UP001290861"/>
    </source>
</evidence>
<dbReference type="RefSeq" id="WP_322610023.1">
    <property type="nucleotide sequence ID" value="NZ_JARVCO010000012.1"/>
</dbReference>
<evidence type="ECO:0000256" key="2">
    <source>
        <dbReference type="ARBA" id="ARBA00008779"/>
    </source>
</evidence>
<comment type="similarity">
    <text evidence="2">Belongs to the sulfatase family.</text>
</comment>
<sequence>MKNNSVEVVMLCMALCWSVSSAESRSEVKDAKAPPNVLFIAVDDLNDYPTYAERYPDAITPNLDRLAKQGVVFEKAYCQWPTCGPSRNSVMSGLLPTTVAGKEKWVDEDLQKRTRELGTKLVHEYFSEHGYTTLAVGKLCHDHVPEGSVDESGGRGSFTAGLGRMCKNYGPAGTSTDWFAVDKPDEEFPDYEAASWAINQLQKEQKNPFMLMVGFIRPHVPWYVNKKWFDLYDPAELTLPPYKADDLDDVPPASVAVNIHKNMPRTQWAIENNQWRNILHAYLASVSFMDHQLGRILDALEASPYKDNTVIVLWSDHGYHMGEKNSFQKHSLWDRAGHVPLLFAGTGIEKEKRCGRVVSLLDIYPTLLELCGLPENPKNEGRSLVPLLNDPKREWPYPALTAWRENCFALQAERYRYMRYKDGSEELYDHQNDPNEWTNLAENPEFTTVKVELQAQLDALEIKGEVTRWGK</sequence>
<dbReference type="EMBL" id="JARVCO010000012">
    <property type="protein sequence ID" value="MDZ8120249.1"/>
    <property type="molecule type" value="Genomic_DNA"/>
</dbReference>
<proteinExistence type="inferred from homology"/>
<keyword evidence="6" id="KW-0106">Calcium</keyword>
<keyword evidence="3" id="KW-0479">Metal-binding</keyword>
<reference evidence="8 9" key="1">
    <citation type="journal article" date="2024" name="Appl. Environ. Microbiol.">
        <title>Pontiella agarivorans sp. nov., a novel marine anaerobic bacterium capable of degrading macroalgal polysaccharides and fixing nitrogen.</title>
        <authorList>
            <person name="Liu N."/>
            <person name="Kivenson V."/>
            <person name="Peng X."/>
            <person name="Cui Z."/>
            <person name="Lankiewicz T.S."/>
            <person name="Gosselin K.M."/>
            <person name="English C.J."/>
            <person name="Blair E.M."/>
            <person name="O'Malley M.A."/>
            <person name="Valentine D.L."/>
        </authorList>
    </citation>
    <scope>NUCLEOTIDE SEQUENCE [LARGE SCALE GENOMIC DNA]</scope>
    <source>
        <strain evidence="8 9">NLcol2</strain>
    </source>
</reference>
<comment type="cofactor">
    <cofactor evidence="1">
        <name>Ca(2+)</name>
        <dbReference type="ChEBI" id="CHEBI:29108"/>
    </cofactor>
</comment>
<dbReference type="Gene3D" id="3.40.720.10">
    <property type="entry name" value="Alkaline Phosphatase, subunit A"/>
    <property type="match status" value="1"/>
</dbReference>
<dbReference type="PANTHER" id="PTHR45953">
    <property type="entry name" value="IDURONATE 2-SULFATASE"/>
    <property type="match status" value="1"/>
</dbReference>
<keyword evidence="5" id="KW-0378">Hydrolase</keyword>
<dbReference type="InterPro" id="IPR017850">
    <property type="entry name" value="Alkaline_phosphatase_core_sf"/>
</dbReference>
<dbReference type="InterPro" id="IPR000917">
    <property type="entry name" value="Sulfatase_N"/>
</dbReference>
<evidence type="ECO:0000256" key="1">
    <source>
        <dbReference type="ARBA" id="ARBA00001913"/>
    </source>
</evidence>
<keyword evidence="9" id="KW-1185">Reference proteome</keyword>
<evidence type="ECO:0000259" key="7">
    <source>
        <dbReference type="Pfam" id="PF00884"/>
    </source>
</evidence>
<evidence type="ECO:0000313" key="8">
    <source>
        <dbReference type="EMBL" id="MDZ8120249.1"/>
    </source>
</evidence>
<evidence type="ECO:0000256" key="6">
    <source>
        <dbReference type="ARBA" id="ARBA00022837"/>
    </source>
</evidence>
<accession>A0ABU5N1B9</accession>
<dbReference type="Proteomes" id="UP001290861">
    <property type="component" value="Unassembled WGS sequence"/>
</dbReference>
<dbReference type="Pfam" id="PF00884">
    <property type="entry name" value="Sulfatase"/>
    <property type="match status" value="1"/>
</dbReference>
<keyword evidence="4" id="KW-0732">Signal</keyword>
<protein>
    <submittedName>
        <fullName evidence="8">Sulfatase</fullName>
    </submittedName>
</protein>
<gene>
    <name evidence="8" type="ORF">P9H32_16585</name>
</gene>
<dbReference type="PANTHER" id="PTHR45953:SF1">
    <property type="entry name" value="IDURONATE 2-SULFATASE"/>
    <property type="match status" value="1"/>
</dbReference>
<organism evidence="8 9">
    <name type="scientific">Pontiella agarivorans</name>
    <dbReference type="NCBI Taxonomy" id="3038953"/>
    <lineage>
        <taxon>Bacteria</taxon>
        <taxon>Pseudomonadati</taxon>
        <taxon>Kiritimatiellota</taxon>
        <taxon>Kiritimatiellia</taxon>
        <taxon>Kiritimatiellales</taxon>
        <taxon>Pontiellaceae</taxon>
        <taxon>Pontiella</taxon>
    </lineage>
</organism>
<evidence type="ECO:0000256" key="3">
    <source>
        <dbReference type="ARBA" id="ARBA00022723"/>
    </source>
</evidence>
<dbReference type="InterPro" id="IPR035874">
    <property type="entry name" value="IDS"/>
</dbReference>